<dbReference type="CDD" id="cd00082">
    <property type="entry name" value="HisKA"/>
    <property type="match status" value="1"/>
</dbReference>
<feature type="transmembrane region" description="Helical" evidence="14">
    <location>
        <begin position="140"/>
        <end position="162"/>
    </location>
</feature>
<dbReference type="SMART" id="SM00304">
    <property type="entry name" value="HAMP"/>
    <property type="match status" value="1"/>
</dbReference>
<dbReference type="PANTHER" id="PTHR45436">
    <property type="entry name" value="SENSOR HISTIDINE KINASE YKOH"/>
    <property type="match status" value="1"/>
</dbReference>
<dbReference type="Pfam" id="PF00672">
    <property type="entry name" value="HAMP"/>
    <property type="match status" value="1"/>
</dbReference>
<keyword evidence="12 14" id="KW-0902">Two-component regulatory system</keyword>
<comment type="subcellular location">
    <subcellularLocation>
        <location evidence="2 14">Cell inner membrane</location>
    </subcellularLocation>
</comment>
<organism evidence="17 18">
    <name type="scientific">Pseudorhodoferax soli</name>
    <dbReference type="NCBI Taxonomy" id="545864"/>
    <lineage>
        <taxon>Bacteria</taxon>
        <taxon>Pseudomonadati</taxon>
        <taxon>Pseudomonadota</taxon>
        <taxon>Betaproteobacteria</taxon>
        <taxon>Burkholderiales</taxon>
        <taxon>Comamonadaceae</taxon>
    </lineage>
</organism>
<keyword evidence="18" id="KW-1185">Reference proteome</keyword>
<feature type="transmembrane region" description="Helical" evidence="14">
    <location>
        <begin position="12"/>
        <end position="33"/>
    </location>
</feature>
<dbReference type="SMART" id="SM00387">
    <property type="entry name" value="HATPase_c"/>
    <property type="match status" value="1"/>
</dbReference>
<evidence type="ECO:0000256" key="3">
    <source>
        <dbReference type="ARBA" id="ARBA00022475"/>
    </source>
</evidence>
<dbReference type="PROSITE" id="PS50109">
    <property type="entry name" value="HIS_KIN"/>
    <property type="match status" value="1"/>
</dbReference>
<dbReference type="InterPro" id="IPR006290">
    <property type="entry name" value="CztS_silS_copS"/>
</dbReference>
<dbReference type="InterPro" id="IPR050428">
    <property type="entry name" value="TCS_sensor_his_kinase"/>
</dbReference>
<dbReference type="InterPro" id="IPR036890">
    <property type="entry name" value="HATPase_C_sf"/>
</dbReference>
<keyword evidence="9 14" id="KW-0418">Kinase</keyword>
<dbReference type="CDD" id="cd00075">
    <property type="entry name" value="HATPase"/>
    <property type="match status" value="1"/>
</dbReference>
<evidence type="ECO:0000256" key="6">
    <source>
        <dbReference type="ARBA" id="ARBA00022679"/>
    </source>
</evidence>
<keyword evidence="7 14" id="KW-0812">Transmembrane</keyword>
<evidence type="ECO:0000256" key="8">
    <source>
        <dbReference type="ARBA" id="ARBA00022741"/>
    </source>
</evidence>
<keyword evidence="3 14" id="KW-1003">Cell membrane</keyword>
<evidence type="ECO:0000256" key="9">
    <source>
        <dbReference type="ARBA" id="ARBA00022777"/>
    </source>
</evidence>
<proteinExistence type="predicted"/>
<dbReference type="InterPro" id="IPR005467">
    <property type="entry name" value="His_kinase_dom"/>
</dbReference>
<dbReference type="EMBL" id="QPJK01000001">
    <property type="protein sequence ID" value="RCW75697.1"/>
    <property type="molecule type" value="Genomic_DNA"/>
</dbReference>
<dbReference type="GO" id="GO:0005524">
    <property type="term" value="F:ATP binding"/>
    <property type="evidence" value="ECO:0007669"/>
    <property type="project" value="UniProtKB-KW"/>
</dbReference>
<evidence type="ECO:0000256" key="14">
    <source>
        <dbReference type="RuleBase" id="RU364088"/>
    </source>
</evidence>
<evidence type="ECO:0000256" key="2">
    <source>
        <dbReference type="ARBA" id="ARBA00004533"/>
    </source>
</evidence>
<dbReference type="Gene3D" id="6.10.340.10">
    <property type="match status" value="1"/>
</dbReference>
<evidence type="ECO:0000256" key="1">
    <source>
        <dbReference type="ARBA" id="ARBA00000085"/>
    </source>
</evidence>
<feature type="domain" description="Histidine kinase" evidence="15">
    <location>
        <begin position="224"/>
        <end position="437"/>
    </location>
</feature>
<evidence type="ECO:0000256" key="12">
    <source>
        <dbReference type="ARBA" id="ARBA00023012"/>
    </source>
</evidence>
<feature type="domain" description="HAMP" evidence="16">
    <location>
        <begin position="163"/>
        <end position="216"/>
    </location>
</feature>
<dbReference type="SUPFAM" id="SSF47384">
    <property type="entry name" value="Homodimeric domain of signal transducing histidine kinase"/>
    <property type="match status" value="1"/>
</dbReference>
<comment type="function">
    <text evidence="14">Member of a two-component regulatory system.</text>
</comment>
<dbReference type="NCBIfam" id="TIGR01386">
    <property type="entry name" value="cztS_silS_copS"/>
    <property type="match status" value="1"/>
</dbReference>
<dbReference type="AlphaFoldDB" id="A0A368YA45"/>
<dbReference type="OrthoDB" id="9786919at2"/>
<dbReference type="InterPro" id="IPR036097">
    <property type="entry name" value="HisK_dim/P_sf"/>
</dbReference>
<dbReference type="Gene3D" id="3.30.565.10">
    <property type="entry name" value="Histidine kinase-like ATPase, C-terminal domain"/>
    <property type="match status" value="1"/>
</dbReference>
<dbReference type="SMART" id="SM00388">
    <property type="entry name" value="HisKA"/>
    <property type="match status" value="1"/>
</dbReference>
<keyword evidence="4 14" id="KW-0997">Cell inner membrane</keyword>
<comment type="catalytic activity">
    <reaction evidence="1 14">
        <text>ATP + protein L-histidine = ADP + protein N-phospho-L-histidine.</text>
        <dbReference type="EC" id="2.7.13.3"/>
    </reaction>
</comment>
<keyword evidence="13 14" id="KW-0472">Membrane</keyword>
<dbReference type="InterPro" id="IPR003661">
    <property type="entry name" value="HisK_dim/P_dom"/>
</dbReference>
<dbReference type="SUPFAM" id="SSF55874">
    <property type="entry name" value="ATPase domain of HSP90 chaperone/DNA topoisomerase II/histidine kinase"/>
    <property type="match status" value="1"/>
</dbReference>
<keyword evidence="11 14" id="KW-1133">Transmembrane helix</keyword>
<evidence type="ECO:0000256" key="13">
    <source>
        <dbReference type="ARBA" id="ARBA00023136"/>
    </source>
</evidence>
<evidence type="ECO:0000259" key="15">
    <source>
        <dbReference type="PROSITE" id="PS50109"/>
    </source>
</evidence>
<sequence>MTQRSLRARLSLWLALQSLAGLGLVCGALYLALDWTLAQRRHETLAQKETAVRELLAEGRADHRPEDLPHLLDDMLAGHGDLALTLTDGAGRTVFSRPLPADVRAAAHRFAVAVEGWPAPVQASLQLDPRADAALLRRMAGLLLLAALGGTAVISLGGWWLVRLGLAPLRELAAQTGQLDADTLARRLDGRAQPAELQPLIAQFNALLDRLASAYAQMEAFNADVAHELNTPLATLISGSELALRRAHSATELQEVLGSNLEELDRLAHIVADMLFLSRAQRGSSARRTQVASLAALAAEVAEFHEAALQQAALAVRIEGDAAAAVDAGLLQRALSNLLGNATRHATPGSTVLVAIARADGRTRITVENAGAAIAPEHLPRLFDRFFRADPARSQADQHHGLGLAIVAAIARMHGGGTLAESAAGRTRIGLWLGDAQMTQTSSNGAAS</sequence>
<evidence type="ECO:0000259" key="16">
    <source>
        <dbReference type="PROSITE" id="PS50885"/>
    </source>
</evidence>
<dbReference type="RefSeq" id="WP_114465250.1">
    <property type="nucleotide sequence ID" value="NZ_QPJK01000001.1"/>
</dbReference>
<evidence type="ECO:0000256" key="5">
    <source>
        <dbReference type="ARBA" id="ARBA00022553"/>
    </source>
</evidence>
<keyword evidence="5" id="KW-0597">Phosphoprotein</keyword>
<dbReference type="EC" id="2.7.13.3" evidence="14"/>
<evidence type="ECO:0000256" key="11">
    <source>
        <dbReference type="ARBA" id="ARBA00022989"/>
    </source>
</evidence>
<dbReference type="Pfam" id="PF00512">
    <property type="entry name" value="HisKA"/>
    <property type="match status" value="1"/>
</dbReference>
<dbReference type="GO" id="GO:0005886">
    <property type="term" value="C:plasma membrane"/>
    <property type="evidence" value="ECO:0007669"/>
    <property type="project" value="UniProtKB-SubCell"/>
</dbReference>
<dbReference type="PROSITE" id="PS50885">
    <property type="entry name" value="HAMP"/>
    <property type="match status" value="1"/>
</dbReference>
<gene>
    <name evidence="17" type="ORF">DES41_101292</name>
</gene>
<evidence type="ECO:0000256" key="10">
    <source>
        <dbReference type="ARBA" id="ARBA00022840"/>
    </source>
</evidence>
<dbReference type="Proteomes" id="UP000252884">
    <property type="component" value="Unassembled WGS sequence"/>
</dbReference>
<evidence type="ECO:0000313" key="17">
    <source>
        <dbReference type="EMBL" id="RCW75697.1"/>
    </source>
</evidence>
<accession>A0A368YA45</accession>
<name>A0A368YA45_9BURK</name>
<dbReference type="GO" id="GO:0000155">
    <property type="term" value="F:phosphorelay sensor kinase activity"/>
    <property type="evidence" value="ECO:0007669"/>
    <property type="project" value="InterPro"/>
</dbReference>
<keyword evidence="10 14" id="KW-0067">ATP-binding</keyword>
<keyword evidence="8 14" id="KW-0547">Nucleotide-binding</keyword>
<dbReference type="PANTHER" id="PTHR45436:SF9">
    <property type="entry name" value="SENSOR PROTEIN"/>
    <property type="match status" value="1"/>
</dbReference>
<dbReference type="PRINTS" id="PR00344">
    <property type="entry name" value="BCTRLSENSOR"/>
</dbReference>
<comment type="caution">
    <text evidence="17">The sequence shown here is derived from an EMBL/GenBank/DDBJ whole genome shotgun (WGS) entry which is preliminary data.</text>
</comment>
<keyword evidence="6 14" id="KW-0808">Transferase</keyword>
<dbReference type="InterPro" id="IPR004358">
    <property type="entry name" value="Sig_transdc_His_kin-like_C"/>
</dbReference>
<dbReference type="Pfam" id="PF02518">
    <property type="entry name" value="HATPase_c"/>
    <property type="match status" value="1"/>
</dbReference>
<dbReference type="Gene3D" id="1.10.287.130">
    <property type="match status" value="1"/>
</dbReference>
<evidence type="ECO:0000256" key="4">
    <source>
        <dbReference type="ARBA" id="ARBA00022519"/>
    </source>
</evidence>
<reference evidence="17 18" key="1">
    <citation type="submission" date="2018-07" db="EMBL/GenBank/DDBJ databases">
        <title>Genomic Encyclopedia of Type Strains, Phase IV (KMG-IV): sequencing the most valuable type-strain genomes for metagenomic binning, comparative biology and taxonomic classification.</title>
        <authorList>
            <person name="Goeker M."/>
        </authorList>
    </citation>
    <scope>NUCLEOTIDE SEQUENCE [LARGE SCALE GENOMIC DNA]</scope>
    <source>
        <strain evidence="17 18">DSM 21634</strain>
    </source>
</reference>
<evidence type="ECO:0000256" key="7">
    <source>
        <dbReference type="ARBA" id="ARBA00022692"/>
    </source>
</evidence>
<protein>
    <recommendedName>
        <fullName evidence="14">Sensor protein</fullName>
        <ecNumber evidence="14">2.7.13.3</ecNumber>
    </recommendedName>
</protein>
<dbReference type="InterPro" id="IPR003660">
    <property type="entry name" value="HAMP_dom"/>
</dbReference>
<evidence type="ECO:0000313" key="18">
    <source>
        <dbReference type="Proteomes" id="UP000252884"/>
    </source>
</evidence>
<dbReference type="InterPro" id="IPR003594">
    <property type="entry name" value="HATPase_dom"/>
</dbReference>